<proteinExistence type="predicted"/>
<reference evidence="2 3" key="1">
    <citation type="journal article" date="2015" name="Genome Announc.">
        <title>Expanding the biotechnology potential of lactobacilli through comparative genomics of 213 strains and associated genera.</title>
        <authorList>
            <person name="Sun Z."/>
            <person name="Harris H.M."/>
            <person name="McCann A."/>
            <person name="Guo C."/>
            <person name="Argimon S."/>
            <person name="Zhang W."/>
            <person name="Yang X."/>
            <person name="Jeffery I.B."/>
            <person name="Cooney J.C."/>
            <person name="Kagawa T.F."/>
            <person name="Liu W."/>
            <person name="Song Y."/>
            <person name="Salvetti E."/>
            <person name="Wrobel A."/>
            <person name="Rasinkangas P."/>
            <person name="Parkhill J."/>
            <person name="Rea M.C."/>
            <person name="O'Sullivan O."/>
            <person name="Ritari J."/>
            <person name="Douillard F.P."/>
            <person name="Paul Ross R."/>
            <person name="Yang R."/>
            <person name="Briner A.E."/>
            <person name="Felis G.E."/>
            <person name="de Vos W.M."/>
            <person name="Barrangou R."/>
            <person name="Klaenhammer T.R."/>
            <person name="Caufield P.W."/>
            <person name="Cui Y."/>
            <person name="Zhang H."/>
            <person name="O'Toole P.W."/>
        </authorList>
    </citation>
    <scope>NUCLEOTIDE SEQUENCE [LARGE SCALE GENOMIC DNA]</scope>
    <source>
        <strain evidence="2 3">DSM 20605</strain>
    </source>
</reference>
<accession>A0A0R2BU49</accession>
<dbReference type="Gene3D" id="1.10.3290.10">
    <property type="entry name" value="Fido-like domain"/>
    <property type="match status" value="1"/>
</dbReference>
<dbReference type="SUPFAM" id="SSF140931">
    <property type="entry name" value="Fic-like"/>
    <property type="match status" value="1"/>
</dbReference>
<evidence type="ECO:0000313" key="3">
    <source>
        <dbReference type="Proteomes" id="UP000051576"/>
    </source>
</evidence>
<dbReference type="Pfam" id="PF02661">
    <property type="entry name" value="Fic"/>
    <property type="match status" value="1"/>
</dbReference>
<dbReference type="AlphaFoldDB" id="A0A0R2BU49"/>
<comment type="caution">
    <text evidence="2">The sequence shown here is derived from an EMBL/GenBank/DDBJ whole genome shotgun (WGS) entry which is preliminary data.</text>
</comment>
<dbReference type="InterPro" id="IPR036597">
    <property type="entry name" value="Fido-like_dom_sf"/>
</dbReference>
<dbReference type="STRING" id="1133569.FD21_GL000443"/>
<dbReference type="EMBL" id="AYYX01000147">
    <property type="protein sequence ID" value="KRM82178.1"/>
    <property type="molecule type" value="Genomic_DNA"/>
</dbReference>
<dbReference type="PROSITE" id="PS51459">
    <property type="entry name" value="FIDO"/>
    <property type="match status" value="1"/>
</dbReference>
<evidence type="ECO:0000259" key="1">
    <source>
        <dbReference type="PROSITE" id="PS51459"/>
    </source>
</evidence>
<dbReference type="eggNOG" id="COG3177">
    <property type="taxonomic scope" value="Bacteria"/>
</dbReference>
<gene>
    <name evidence="2" type="ORF">FD21_GL000443</name>
</gene>
<evidence type="ECO:0000313" key="2">
    <source>
        <dbReference type="EMBL" id="KRM82178.1"/>
    </source>
</evidence>
<organism evidence="2 3">
    <name type="scientific">Liquorilactobacillus vini DSM 20605</name>
    <dbReference type="NCBI Taxonomy" id="1133569"/>
    <lineage>
        <taxon>Bacteria</taxon>
        <taxon>Bacillati</taxon>
        <taxon>Bacillota</taxon>
        <taxon>Bacilli</taxon>
        <taxon>Lactobacillales</taxon>
        <taxon>Lactobacillaceae</taxon>
        <taxon>Liquorilactobacillus</taxon>
    </lineage>
</organism>
<name>A0A0R2BU49_9LACO</name>
<dbReference type="OrthoDB" id="9807853at2"/>
<dbReference type="Proteomes" id="UP000051576">
    <property type="component" value="Unassembled WGS sequence"/>
</dbReference>
<protein>
    <recommendedName>
        <fullName evidence="1">Fido domain-containing protein</fullName>
    </recommendedName>
</protein>
<feature type="domain" description="Fido" evidence="1">
    <location>
        <begin position="83"/>
        <end position="218"/>
    </location>
</feature>
<sequence length="231" mass="26398">MAEKQFYPDKYDFTPAENRRFARSNFTKLVYTNARFEGVNTTLPQTQTIMDGMSVAGVPIEDVLTIVNLKKGWQYVTTQADKMTLDMEKAINKIVAAEDALEPGGLRQGTGGVHLGQDEYFEPPKVDEKTEQNYLRNVLSSDRATTDKALTVMYHNMRQQIFWDGNKRTATLVANKIMIDGGAGLINVPLDKWEKWNKLIADYYRTNDMTKVKQWTYDNAIQGLEVRQIKV</sequence>
<keyword evidence="3" id="KW-1185">Reference proteome</keyword>
<dbReference type="PATRIC" id="fig|1133569.4.peg.470"/>
<dbReference type="InterPro" id="IPR003812">
    <property type="entry name" value="Fido"/>
</dbReference>